<dbReference type="PANTHER" id="PTHR15071:SF0">
    <property type="entry name" value="MANNOSE 6-PHOSPHATE RECEPTOR-LIKE PROTEIN 1"/>
    <property type="match status" value="1"/>
</dbReference>
<dbReference type="Proteomes" id="UP001140206">
    <property type="component" value="Chromosome 2"/>
</dbReference>
<evidence type="ECO:0000256" key="6">
    <source>
        <dbReference type="SAM" id="Phobius"/>
    </source>
</evidence>
<dbReference type="GO" id="GO:0000139">
    <property type="term" value="C:Golgi membrane"/>
    <property type="evidence" value="ECO:0007669"/>
    <property type="project" value="UniProtKB-SubCell"/>
</dbReference>
<keyword evidence="9" id="KW-1185">Reference proteome</keyword>
<comment type="caution">
    <text evidence="8">The sequence shown here is derived from an EMBL/GenBank/DDBJ whole genome shotgun (WGS) entry which is preliminary data.</text>
</comment>
<reference evidence="8" key="1">
    <citation type="submission" date="2022-08" db="EMBL/GenBank/DDBJ databases">
        <authorList>
            <person name="Marques A."/>
        </authorList>
    </citation>
    <scope>NUCLEOTIDE SEQUENCE</scope>
    <source>
        <strain evidence="8">RhyPub2mFocal</strain>
        <tissue evidence="8">Leaves</tissue>
    </source>
</reference>
<keyword evidence="4 6" id="KW-1133">Transmembrane helix</keyword>
<evidence type="ECO:0000256" key="2">
    <source>
        <dbReference type="ARBA" id="ARBA00022692"/>
    </source>
</evidence>
<name>A0AAV8FHZ8_9POAL</name>
<evidence type="ECO:0000313" key="8">
    <source>
        <dbReference type="EMBL" id="KAJ4793130.1"/>
    </source>
</evidence>
<evidence type="ECO:0000259" key="7">
    <source>
        <dbReference type="PROSITE" id="PS00128"/>
    </source>
</evidence>
<evidence type="ECO:0000256" key="5">
    <source>
        <dbReference type="ARBA" id="ARBA00023136"/>
    </source>
</evidence>
<comment type="subcellular location">
    <subcellularLocation>
        <location evidence="1">Membrane</location>
        <topology evidence="1">Single-pass membrane protein</topology>
    </subcellularLocation>
</comment>
<keyword evidence="3" id="KW-0732">Signal</keyword>
<accession>A0AAV8FHZ8</accession>
<dbReference type="PROSITE" id="PS00128">
    <property type="entry name" value="GLYCOSYL_HYDROL_F22_1"/>
    <property type="match status" value="1"/>
</dbReference>
<dbReference type="InterPro" id="IPR019799">
    <property type="entry name" value="Glyco_hydro_22_CS"/>
</dbReference>
<dbReference type="PANTHER" id="PTHR15071">
    <property type="entry name" value="MANNOSE-6-PHOSPHATE RECEPTOR FAMILY MEMBER"/>
    <property type="match status" value="1"/>
</dbReference>
<evidence type="ECO:0000256" key="3">
    <source>
        <dbReference type="ARBA" id="ARBA00022729"/>
    </source>
</evidence>
<evidence type="ECO:0000256" key="1">
    <source>
        <dbReference type="ARBA" id="ARBA00004167"/>
    </source>
</evidence>
<dbReference type="Pfam" id="PF09451">
    <property type="entry name" value="ATG27"/>
    <property type="match status" value="1"/>
</dbReference>
<keyword evidence="2 6" id="KW-0812">Transmembrane</keyword>
<proteinExistence type="predicted"/>
<dbReference type="EMBL" id="JAMFTS010000002">
    <property type="protein sequence ID" value="KAJ4793130.1"/>
    <property type="molecule type" value="Genomic_DNA"/>
</dbReference>
<evidence type="ECO:0000256" key="4">
    <source>
        <dbReference type="ARBA" id="ARBA00022989"/>
    </source>
</evidence>
<keyword evidence="5 6" id="KW-0472">Membrane</keyword>
<feature type="transmembrane region" description="Helical" evidence="6">
    <location>
        <begin position="12"/>
        <end position="35"/>
    </location>
</feature>
<evidence type="ECO:0000313" key="9">
    <source>
        <dbReference type="Proteomes" id="UP001140206"/>
    </source>
</evidence>
<feature type="domain" description="Glycosyl hydrolases family 22 (GH22)" evidence="7">
    <location>
        <begin position="120"/>
        <end position="138"/>
    </location>
</feature>
<gene>
    <name evidence="8" type="ORF">LUZ62_044376</name>
</gene>
<protein>
    <submittedName>
        <fullName evidence="8">Autophagy-related protein</fullName>
    </submittedName>
</protein>
<sequence length="298" mass="31854">MPPPSPPSPPVRLIRLIMAKGNLSFSFALVFFVFLHSLISFRAGKASLCEFSVTHQNTLYNYSLASPSSKFPHGVLSEDGFYKVEMNGTVLWFQLCSNMIFNHDQLACFGCQDCGSPSRCGITCSALVSNNIGGYDVCSAVGKASNSHISLIDENEPKKGVSVKMVSSGAKSNCSLSVAIFCDSSVVRAPASFNLSGDCNYATELTHPSGCAMSIAVGGNGLGWFGTLLLIVICVLGGYILVGTVYRFFFLGIHSIEAIPNLEFWISLPERIKGLFGSLMRRFGGHGGGSRAAYAPIN</sequence>
<feature type="transmembrane region" description="Helical" evidence="6">
    <location>
        <begin position="222"/>
        <end position="242"/>
    </location>
</feature>
<dbReference type="AlphaFoldDB" id="A0AAV8FHZ8"/>
<organism evidence="8 9">
    <name type="scientific">Rhynchospora pubera</name>
    <dbReference type="NCBI Taxonomy" id="906938"/>
    <lineage>
        <taxon>Eukaryota</taxon>
        <taxon>Viridiplantae</taxon>
        <taxon>Streptophyta</taxon>
        <taxon>Embryophyta</taxon>
        <taxon>Tracheophyta</taxon>
        <taxon>Spermatophyta</taxon>
        <taxon>Magnoliopsida</taxon>
        <taxon>Liliopsida</taxon>
        <taxon>Poales</taxon>
        <taxon>Cyperaceae</taxon>
        <taxon>Cyperoideae</taxon>
        <taxon>Rhynchosporeae</taxon>
        <taxon>Rhynchospora</taxon>
    </lineage>
</organism>
<dbReference type="InterPro" id="IPR018939">
    <property type="entry name" value="Autophagy-rel_prot_27"/>
</dbReference>